<dbReference type="EMBL" id="JACGXN010000001">
    <property type="protein sequence ID" value="MBA8877452.1"/>
    <property type="molecule type" value="Genomic_DNA"/>
</dbReference>
<keyword evidence="2" id="KW-1185">Reference proteome</keyword>
<name>A0A839EEU9_9HYPH</name>
<comment type="caution">
    <text evidence="1">The sequence shown here is derived from an EMBL/GenBank/DDBJ whole genome shotgun (WGS) entry which is preliminary data.</text>
</comment>
<sequence length="98" mass="11588">MIDNVKAKLIYRHKAIFPDSSIMEMSIWMVPTPVKGSSHPYKYRLFWGRHGERIVGYDNERGKGDHCHLDGRERPYRFISVDMLISDFCSEIDRRISK</sequence>
<organism evidence="1 2">
    <name type="scientific">Phyllobacterium myrsinacearum</name>
    <dbReference type="NCBI Taxonomy" id="28101"/>
    <lineage>
        <taxon>Bacteria</taxon>
        <taxon>Pseudomonadati</taxon>
        <taxon>Pseudomonadota</taxon>
        <taxon>Alphaproteobacteria</taxon>
        <taxon>Hyphomicrobiales</taxon>
        <taxon>Phyllobacteriaceae</taxon>
        <taxon>Phyllobacterium</taxon>
    </lineage>
</organism>
<proteinExistence type="predicted"/>
<evidence type="ECO:0000313" key="2">
    <source>
        <dbReference type="Proteomes" id="UP000549052"/>
    </source>
</evidence>
<reference evidence="1 2" key="1">
    <citation type="submission" date="2020-07" db="EMBL/GenBank/DDBJ databases">
        <title>Genomic Encyclopedia of Type Strains, Phase IV (KMG-V): Genome sequencing to study the core and pangenomes of soil and plant-associated prokaryotes.</title>
        <authorList>
            <person name="Whitman W."/>
        </authorList>
    </citation>
    <scope>NUCLEOTIDE SEQUENCE [LARGE SCALE GENOMIC DNA]</scope>
    <source>
        <strain evidence="1 2">AN3</strain>
    </source>
</reference>
<dbReference type="AlphaFoldDB" id="A0A839EEU9"/>
<gene>
    <name evidence="1" type="ORF">FHW16_001134</name>
</gene>
<dbReference type="InterPro" id="IPR045397">
    <property type="entry name" value="TumE-like"/>
</dbReference>
<dbReference type="RefSeq" id="WP_182548119.1">
    <property type="nucleotide sequence ID" value="NZ_JACGXN010000001.1"/>
</dbReference>
<accession>A0A839EEU9</accession>
<dbReference type="Pfam" id="PF20126">
    <property type="entry name" value="TumE"/>
    <property type="match status" value="1"/>
</dbReference>
<dbReference type="Proteomes" id="UP000549052">
    <property type="component" value="Unassembled WGS sequence"/>
</dbReference>
<protein>
    <submittedName>
        <fullName evidence="1">Uncharacterized protein</fullName>
    </submittedName>
</protein>
<evidence type="ECO:0000313" key="1">
    <source>
        <dbReference type="EMBL" id="MBA8877452.1"/>
    </source>
</evidence>